<evidence type="ECO:0000256" key="1">
    <source>
        <dbReference type="ARBA" id="ARBA00005417"/>
    </source>
</evidence>
<dbReference type="Proteomes" id="UP000033187">
    <property type="component" value="Chromosome 1"/>
</dbReference>
<dbReference type="GO" id="GO:0005304">
    <property type="term" value="F:L-valine transmembrane transporter activity"/>
    <property type="evidence" value="ECO:0007669"/>
    <property type="project" value="TreeGrafter"/>
</dbReference>
<dbReference type="GO" id="GO:1903805">
    <property type="term" value="P:L-valine import across plasma membrane"/>
    <property type="evidence" value="ECO:0007669"/>
    <property type="project" value="TreeGrafter"/>
</dbReference>
<dbReference type="GO" id="GO:0015192">
    <property type="term" value="F:L-phenylalanine transmembrane transporter activity"/>
    <property type="evidence" value="ECO:0007669"/>
    <property type="project" value="TreeGrafter"/>
</dbReference>
<dbReference type="SMART" id="SM00382">
    <property type="entry name" value="AAA"/>
    <property type="match status" value="1"/>
</dbReference>
<dbReference type="GO" id="GO:0015808">
    <property type="term" value="P:L-alanine transport"/>
    <property type="evidence" value="ECO:0007669"/>
    <property type="project" value="TreeGrafter"/>
</dbReference>
<dbReference type="GO" id="GO:0015188">
    <property type="term" value="F:L-isoleucine transmembrane transporter activity"/>
    <property type="evidence" value="ECO:0007669"/>
    <property type="project" value="TreeGrafter"/>
</dbReference>
<dbReference type="KEGG" id="fil:BN1229_v1_1640"/>
<dbReference type="Pfam" id="PF12399">
    <property type="entry name" value="BCA_ABC_TP_C"/>
    <property type="match status" value="1"/>
</dbReference>
<dbReference type="KEGG" id="fiy:BN1229_v1_1643"/>
<dbReference type="InterPro" id="IPR051120">
    <property type="entry name" value="ABC_AA/LPS_Transport"/>
</dbReference>
<dbReference type="InterPro" id="IPR003593">
    <property type="entry name" value="AAA+_ATPase"/>
</dbReference>
<evidence type="ECO:0000313" key="6">
    <source>
        <dbReference type="EMBL" id="CPR18291.1"/>
    </source>
</evidence>
<gene>
    <name evidence="6" type="primary">livG</name>
    <name evidence="6" type="ORF">YBN1229_v1_1643</name>
</gene>
<dbReference type="GO" id="GO:0016887">
    <property type="term" value="F:ATP hydrolysis activity"/>
    <property type="evidence" value="ECO:0007669"/>
    <property type="project" value="InterPro"/>
</dbReference>
<evidence type="ECO:0000256" key="3">
    <source>
        <dbReference type="ARBA" id="ARBA00022741"/>
    </source>
</evidence>
<dbReference type="PANTHER" id="PTHR45772:SF7">
    <property type="entry name" value="AMINO ACID ABC TRANSPORTER ATP-BINDING PROTEIN"/>
    <property type="match status" value="1"/>
</dbReference>
<keyword evidence="2" id="KW-0813">Transport</keyword>
<keyword evidence="4 6" id="KW-0067">ATP-binding</keyword>
<dbReference type="InterPro" id="IPR003439">
    <property type="entry name" value="ABC_transporter-like_ATP-bd"/>
</dbReference>
<comment type="similarity">
    <text evidence="1">Belongs to the ABC transporter superfamily.</text>
</comment>
<dbReference type="PANTHER" id="PTHR45772">
    <property type="entry name" value="CONSERVED COMPONENT OF ABC TRANSPORTER FOR NATURAL AMINO ACIDS-RELATED"/>
    <property type="match status" value="1"/>
</dbReference>
<evidence type="ECO:0000313" key="7">
    <source>
        <dbReference type="Proteomes" id="UP000033187"/>
    </source>
</evidence>
<accession>A0A0D6JEZ3</accession>
<dbReference type="FunFam" id="3.40.50.300:FF:000421">
    <property type="entry name" value="Branched-chain amino acid ABC transporter ATP-binding protein"/>
    <property type="match status" value="1"/>
</dbReference>
<feature type="domain" description="ABC transporter" evidence="5">
    <location>
        <begin position="11"/>
        <end position="251"/>
    </location>
</feature>
<dbReference type="SUPFAM" id="SSF52540">
    <property type="entry name" value="P-loop containing nucleoside triphosphate hydrolases"/>
    <property type="match status" value="1"/>
</dbReference>
<reference evidence="7" key="1">
    <citation type="submission" date="2015-02" db="EMBL/GenBank/DDBJ databases">
        <authorList>
            <person name="Chooi Y.-H."/>
        </authorList>
    </citation>
    <scope>NUCLEOTIDE SEQUENCE [LARGE SCALE GENOMIC DNA]</scope>
    <source>
        <strain evidence="7">strain Y</strain>
    </source>
</reference>
<dbReference type="InterPro" id="IPR032823">
    <property type="entry name" value="BCA_ABC_TP_C"/>
</dbReference>
<organism evidence="6 7">
    <name type="scientific">Candidatus Filomicrobium marinum</name>
    <dbReference type="NCBI Taxonomy" id="1608628"/>
    <lineage>
        <taxon>Bacteria</taxon>
        <taxon>Pseudomonadati</taxon>
        <taxon>Pseudomonadota</taxon>
        <taxon>Alphaproteobacteria</taxon>
        <taxon>Hyphomicrobiales</taxon>
        <taxon>Hyphomicrobiaceae</taxon>
        <taxon>Filomicrobium</taxon>
    </lineage>
</organism>
<dbReference type="GO" id="GO:1903806">
    <property type="term" value="P:L-isoleucine import across plasma membrane"/>
    <property type="evidence" value="ECO:0007669"/>
    <property type="project" value="TreeGrafter"/>
</dbReference>
<dbReference type="PROSITE" id="PS00211">
    <property type="entry name" value="ABC_TRANSPORTER_1"/>
    <property type="match status" value="1"/>
</dbReference>
<dbReference type="GO" id="GO:0042941">
    <property type="term" value="P:D-alanine transmembrane transport"/>
    <property type="evidence" value="ECO:0007669"/>
    <property type="project" value="TreeGrafter"/>
</dbReference>
<dbReference type="RefSeq" id="WP_244465037.1">
    <property type="nucleotide sequence ID" value="NZ_LN829118.1"/>
</dbReference>
<dbReference type="Pfam" id="PF00005">
    <property type="entry name" value="ABC_tran"/>
    <property type="match status" value="1"/>
</dbReference>
<dbReference type="EMBL" id="LN829119">
    <property type="protein sequence ID" value="CPR18291.1"/>
    <property type="molecule type" value="Genomic_DNA"/>
</dbReference>
<sequence length="257" mass="27422">MRSGGEDIVALSVAGLTRRFGGLVAVDNVSFELPAGRLNAIIGPNGAGKTTLFNLITGEIRPDAGRVRVHGREITGLKPHQIVRRGVSRTLQIKSVFSGLTVAENIRTAVMVHEGLASPFRPASSYVAVNRRVEELAAQVGLSAHLQTCASTLSYGDIALLEIALALANEPRLLLLDEPVCGMGPRETEETVATIRNIARTVDIVLIEHDMEVVFAIADEIIVMAQGGLLARGTPDEICNSPDVQEAYLGAPEEEDL</sequence>
<dbReference type="CDD" id="cd03219">
    <property type="entry name" value="ABC_Mj1267_LivG_branched"/>
    <property type="match status" value="1"/>
</dbReference>
<dbReference type="GO" id="GO:0005524">
    <property type="term" value="F:ATP binding"/>
    <property type="evidence" value="ECO:0007669"/>
    <property type="project" value="UniProtKB-KW"/>
</dbReference>
<keyword evidence="3" id="KW-0547">Nucleotide-binding</keyword>
<dbReference type="GO" id="GO:0005886">
    <property type="term" value="C:plasma membrane"/>
    <property type="evidence" value="ECO:0007669"/>
    <property type="project" value="TreeGrafter"/>
</dbReference>
<proteinExistence type="inferred from homology"/>
<keyword evidence="7" id="KW-1185">Reference proteome</keyword>
<evidence type="ECO:0000256" key="2">
    <source>
        <dbReference type="ARBA" id="ARBA00022448"/>
    </source>
</evidence>
<dbReference type="AlphaFoldDB" id="A0A0D6JEZ3"/>
<evidence type="ECO:0000256" key="4">
    <source>
        <dbReference type="ARBA" id="ARBA00022840"/>
    </source>
</evidence>
<evidence type="ECO:0000259" key="5">
    <source>
        <dbReference type="PROSITE" id="PS50893"/>
    </source>
</evidence>
<dbReference type="PROSITE" id="PS50893">
    <property type="entry name" value="ABC_TRANSPORTER_2"/>
    <property type="match status" value="1"/>
</dbReference>
<name>A0A0D6JEZ3_9HYPH</name>
<dbReference type="Gene3D" id="3.40.50.300">
    <property type="entry name" value="P-loop containing nucleotide triphosphate hydrolases"/>
    <property type="match status" value="1"/>
</dbReference>
<dbReference type="InterPro" id="IPR017871">
    <property type="entry name" value="ABC_transporter-like_CS"/>
</dbReference>
<dbReference type="InterPro" id="IPR027417">
    <property type="entry name" value="P-loop_NTPase"/>
</dbReference>
<protein>
    <submittedName>
        <fullName evidence="6">Leucine/isoleucine/valine transporter subunit ATP-binding component of ABC superfamily</fullName>
    </submittedName>
</protein>